<dbReference type="OrthoDB" id="305441at2759"/>
<dbReference type="GO" id="GO:0045505">
    <property type="term" value="F:dynein intermediate chain binding"/>
    <property type="evidence" value="ECO:0007669"/>
    <property type="project" value="TreeGrafter"/>
</dbReference>
<dbReference type="InterPro" id="IPR005334">
    <property type="entry name" value="Tctex-1-like"/>
</dbReference>
<protein>
    <recommendedName>
        <fullName evidence="3">Dynein light chain</fullName>
    </recommendedName>
</protein>
<sequence length="120" mass="13871">MNGEEEKGSREYQFDTIKARIEAVIENTVTTKCRNIPAYDPRSGQTWSNEISEEIVRQSQEIAGKNFKIQCVAMILNKETSGFHMSASCFWDSKQDGNINKRYEFQTFWAIITLFGISRM</sequence>
<dbReference type="AlphaFoldDB" id="A0A8J8NHS0"/>
<dbReference type="EMBL" id="RRYP01015911">
    <property type="protein sequence ID" value="TNV75293.1"/>
    <property type="molecule type" value="Genomic_DNA"/>
</dbReference>
<name>A0A8J8NHS0_HALGN</name>
<reference evidence="1" key="1">
    <citation type="submission" date="2019-06" db="EMBL/GenBank/DDBJ databases">
        <authorList>
            <person name="Zheng W."/>
        </authorList>
    </citation>
    <scope>NUCLEOTIDE SEQUENCE</scope>
    <source>
        <strain evidence="1">QDHG01</strain>
    </source>
</reference>
<evidence type="ECO:0008006" key="3">
    <source>
        <dbReference type="Google" id="ProtNLM"/>
    </source>
</evidence>
<dbReference type="InterPro" id="IPR038586">
    <property type="entry name" value="Tctex-1-like_sf"/>
</dbReference>
<dbReference type="CDD" id="cd21455">
    <property type="entry name" value="DLC-like_DYNLT1_DYNLT3"/>
    <property type="match status" value="1"/>
</dbReference>
<dbReference type="Pfam" id="PF03645">
    <property type="entry name" value="Tctex-1"/>
    <property type="match status" value="1"/>
</dbReference>
<proteinExistence type="predicted"/>
<keyword evidence="2" id="KW-1185">Reference proteome</keyword>
<dbReference type="PANTHER" id="PTHR21255">
    <property type="entry name" value="T-COMPLEX-ASSOCIATED-TESTIS-EXPRESSED 1/ DYNEIN LIGHT CHAIN"/>
    <property type="match status" value="1"/>
</dbReference>
<accession>A0A8J8NHS0</accession>
<dbReference type="Gene3D" id="3.30.1140.40">
    <property type="entry name" value="Tctex-1"/>
    <property type="match status" value="1"/>
</dbReference>
<comment type="caution">
    <text evidence="1">The sequence shown here is derived from an EMBL/GenBank/DDBJ whole genome shotgun (WGS) entry which is preliminary data.</text>
</comment>
<dbReference type="Proteomes" id="UP000785679">
    <property type="component" value="Unassembled WGS sequence"/>
</dbReference>
<gene>
    <name evidence="1" type="ORF">FGO68_gene10922</name>
</gene>
<dbReference type="GO" id="GO:0005868">
    <property type="term" value="C:cytoplasmic dynein complex"/>
    <property type="evidence" value="ECO:0007669"/>
    <property type="project" value="TreeGrafter"/>
</dbReference>
<evidence type="ECO:0000313" key="1">
    <source>
        <dbReference type="EMBL" id="TNV75293.1"/>
    </source>
</evidence>
<dbReference type="GO" id="GO:0005737">
    <property type="term" value="C:cytoplasm"/>
    <property type="evidence" value="ECO:0007669"/>
    <property type="project" value="TreeGrafter"/>
</dbReference>
<evidence type="ECO:0000313" key="2">
    <source>
        <dbReference type="Proteomes" id="UP000785679"/>
    </source>
</evidence>
<organism evidence="1 2">
    <name type="scientific">Halteria grandinella</name>
    <dbReference type="NCBI Taxonomy" id="5974"/>
    <lineage>
        <taxon>Eukaryota</taxon>
        <taxon>Sar</taxon>
        <taxon>Alveolata</taxon>
        <taxon>Ciliophora</taxon>
        <taxon>Intramacronucleata</taxon>
        <taxon>Spirotrichea</taxon>
        <taxon>Stichotrichia</taxon>
        <taxon>Sporadotrichida</taxon>
        <taxon>Halteriidae</taxon>
        <taxon>Halteria</taxon>
    </lineage>
</organism>
<dbReference type="GO" id="GO:0007018">
    <property type="term" value="P:microtubule-based movement"/>
    <property type="evidence" value="ECO:0007669"/>
    <property type="project" value="TreeGrafter"/>
</dbReference>